<accession>A0A3S2WA67</accession>
<comment type="caution">
    <text evidence="4">The sequence shown here is derived from an EMBL/GenBank/DDBJ whole genome shotgun (WGS) entry which is preliminary data.</text>
</comment>
<evidence type="ECO:0000313" key="4">
    <source>
        <dbReference type="EMBL" id="RVU36962.1"/>
    </source>
</evidence>
<feature type="compositionally biased region" description="Gly residues" evidence="1">
    <location>
        <begin position="335"/>
        <end position="345"/>
    </location>
</feature>
<evidence type="ECO:0000256" key="1">
    <source>
        <dbReference type="SAM" id="MobiDB-lite"/>
    </source>
</evidence>
<keyword evidence="2" id="KW-0812">Transmembrane</keyword>
<evidence type="ECO:0000256" key="2">
    <source>
        <dbReference type="SAM" id="Phobius"/>
    </source>
</evidence>
<feature type="transmembrane region" description="Helical" evidence="2">
    <location>
        <begin position="154"/>
        <end position="174"/>
    </location>
</feature>
<feature type="region of interest" description="Disordered" evidence="1">
    <location>
        <begin position="53"/>
        <end position="141"/>
    </location>
</feature>
<dbReference type="OrthoDB" id="7159357at2"/>
<feature type="compositionally biased region" description="Basic and acidic residues" evidence="1">
    <location>
        <begin position="304"/>
        <end position="334"/>
    </location>
</feature>
<reference evidence="5" key="1">
    <citation type="submission" date="2019-01" db="EMBL/GenBank/DDBJ databases">
        <title>Gri0909 isolated from a small marine red alga.</title>
        <authorList>
            <person name="Kim J."/>
            <person name="Jeong S.E."/>
            <person name="Jeon C.O."/>
        </authorList>
    </citation>
    <scope>NUCLEOTIDE SEQUENCE [LARGE SCALE GENOMIC DNA]</scope>
    <source>
        <strain evidence="5">Gri0909</strain>
    </source>
</reference>
<protein>
    <submittedName>
        <fullName evidence="4">DUF3426 domain-containing protein</fullName>
    </submittedName>
</protein>
<name>A0A3S2WA67_9PROT</name>
<feature type="compositionally biased region" description="Low complexity" evidence="1">
    <location>
        <begin position="53"/>
        <end position="76"/>
    </location>
</feature>
<dbReference type="CDD" id="cd20335">
    <property type="entry name" value="BRcat_RBR"/>
    <property type="match status" value="1"/>
</dbReference>
<dbReference type="InterPro" id="IPR011723">
    <property type="entry name" value="Znf/thioredoxin_put"/>
</dbReference>
<organism evidence="4 5">
    <name type="scientific">Hwanghaeella grinnelliae</name>
    <dbReference type="NCBI Taxonomy" id="2500179"/>
    <lineage>
        <taxon>Bacteria</taxon>
        <taxon>Pseudomonadati</taxon>
        <taxon>Pseudomonadota</taxon>
        <taxon>Alphaproteobacteria</taxon>
        <taxon>Rhodospirillales</taxon>
        <taxon>Rhodospirillaceae</taxon>
        <taxon>Hwanghaeella</taxon>
    </lineage>
</organism>
<gene>
    <name evidence="4" type="ORF">EOI86_15655</name>
</gene>
<proteinExistence type="predicted"/>
<keyword evidence="2" id="KW-1133">Transmembrane helix</keyword>
<dbReference type="Pfam" id="PF13717">
    <property type="entry name" value="Zn_ribbon_4"/>
    <property type="match status" value="1"/>
</dbReference>
<keyword evidence="2" id="KW-0472">Membrane</keyword>
<dbReference type="EMBL" id="SADE01000002">
    <property type="protein sequence ID" value="RVU36962.1"/>
    <property type="molecule type" value="Genomic_DNA"/>
</dbReference>
<dbReference type="Proteomes" id="UP000287447">
    <property type="component" value="Unassembled WGS sequence"/>
</dbReference>
<feature type="compositionally biased region" description="Pro residues" evidence="1">
    <location>
        <begin position="119"/>
        <end position="135"/>
    </location>
</feature>
<keyword evidence="5" id="KW-1185">Reference proteome</keyword>
<feature type="domain" description="Zinc finger/thioredoxin putative" evidence="3">
    <location>
        <begin position="1"/>
        <end position="35"/>
    </location>
</feature>
<feature type="region of interest" description="Disordered" evidence="1">
    <location>
        <begin position="296"/>
        <end position="345"/>
    </location>
</feature>
<feature type="compositionally biased region" description="Acidic residues" evidence="1">
    <location>
        <begin position="97"/>
        <end position="117"/>
    </location>
</feature>
<evidence type="ECO:0000259" key="3">
    <source>
        <dbReference type="Pfam" id="PF13717"/>
    </source>
</evidence>
<dbReference type="RefSeq" id="WP_127766485.1">
    <property type="nucleotide sequence ID" value="NZ_SADE01000002.1"/>
</dbReference>
<evidence type="ECO:0000313" key="5">
    <source>
        <dbReference type="Proteomes" id="UP000287447"/>
    </source>
</evidence>
<dbReference type="NCBIfam" id="TIGR02098">
    <property type="entry name" value="MJ0042_CXXC"/>
    <property type="match status" value="1"/>
</dbReference>
<dbReference type="AlphaFoldDB" id="A0A3S2WA67"/>
<sequence length="345" mass="36524">MILVCPNCSSRFKVKPEALGDAGRTVRCAKCGNKWHAGQEDLIDPEDVKSLSAAAKAGKQPAAKKAVAKKAAAQKPDGPKAAVPEPDEPAPPPPDQPQDDFADQGSDDAGAEDDDDLAAPPPPPMMDGPEPPPIPSEADFAPRSTVPMRRKSPLVAWIVLFLIVLLSGAAAYSFQKQIVSLYPPAAKIYHTFGIQVDLLGHGLELPEPEAEAVIDGDKRRLLIKGSMTNTTGETIVIPKLGGVLKDATGSILHEWVFEAEKPEAFPGETIAYESVVEDPPRGATSLEVTFKTDEEAMEAMKSMEGGHDMKADDSHDMKAEDGHGQDSKSDDGHGSAEGGSDSGHQ</sequence>